<dbReference type="PANTHER" id="PTHR33133:SF7">
    <property type="entry name" value="F26K24.10 PROTEIN-RELATED"/>
    <property type="match status" value="1"/>
</dbReference>
<dbReference type="OrthoDB" id="1934322at2759"/>
<name>A0A9Q1Q8V8_9CARY</name>
<evidence type="ECO:0000313" key="2">
    <source>
        <dbReference type="EMBL" id="KAJ8433242.1"/>
    </source>
</evidence>
<feature type="transmembrane region" description="Helical" evidence="1">
    <location>
        <begin position="279"/>
        <end position="307"/>
    </location>
</feature>
<keyword evidence="1" id="KW-0812">Transmembrane</keyword>
<evidence type="ECO:0000256" key="1">
    <source>
        <dbReference type="SAM" id="Phobius"/>
    </source>
</evidence>
<feature type="transmembrane region" description="Helical" evidence="1">
    <location>
        <begin position="29"/>
        <end position="51"/>
    </location>
</feature>
<feature type="transmembrane region" description="Helical" evidence="1">
    <location>
        <begin position="239"/>
        <end position="259"/>
    </location>
</feature>
<evidence type="ECO:0000313" key="3">
    <source>
        <dbReference type="Proteomes" id="UP001153076"/>
    </source>
</evidence>
<accession>A0A9Q1Q8V8</accession>
<feature type="transmembrane region" description="Helical" evidence="1">
    <location>
        <begin position="187"/>
        <end position="218"/>
    </location>
</feature>
<comment type="caution">
    <text evidence="2">The sequence shown here is derived from an EMBL/GenBank/DDBJ whole genome shotgun (WGS) entry which is preliminary data.</text>
</comment>
<organism evidence="2 3">
    <name type="scientific">Carnegiea gigantea</name>
    <dbReference type="NCBI Taxonomy" id="171969"/>
    <lineage>
        <taxon>Eukaryota</taxon>
        <taxon>Viridiplantae</taxon>
        <taxon>Streptophyta</taxon>
        <taxon>Embryophyta</taxon>
        <taxon>Tracheophyta</taxon>
        <taxon>Spermatophyta</taxon>
        <taxon>Magnoliopsida</taxon>
        <taxon>eudicotyledons</taxon>
        <taxon>Gunneridae</taxon>
        <taxon>Pentapetalae</taxon>
        <taxon>Caryophyllales</taxon>
        <taxon>Cactineae</taxon>
        <taxon>Cactaceae</taxon>
        <taxon>Cactoideae</taxon>
        <taxon>Echinocereeae</taxon>
        <taxon>Carnegiea</taxon>
    </lineage>
</organism>
<dbReference type="AlphaFoldDB" id="A0A9Q1Q8V8"/>
<keyword evidence="3" id="KW-1185">Reference proteome</keyword>
<dbReference type="EMBL" id="JAKOGI010000553">
    <property type="protein sequence ID" value="KAJ8433242.1"/>
    <property type="molecule type" value="Genomic_DNA"/>
</dbReference>
<feature type="transmembrane region" description="Helical" evidence="1">
    <location>
        <begin position="141"/>
        <end position="167"/>
    </location>
</feature>
<dbReference type="Proteomes" id="UP001153076">
    <property type="component" value="Unassembled WGS sequence"/>
</dbReference>
<dbReference type="PANTHER" id="PTHR33133">
    <property type="entry name" value="OS08G0107100 PROTEIN-RELATED"/>
    <property type="match status" value="1"/>
</dbReference>
<gene>
    <name evidence="2" type="ORF">Cgig2_023194</name>
</gene>
<sequence length="374" mass="41846">MSSSSQSLVDFWGVITESKRIINAHSRHFLALSVLFLLPLSFSLIVLPTLLHTFISSEPNHIVSLLRLSLHSDHPYLLHHYGHHLRLFRDQKTLIFSLLFFSFILLLALAGIGSITYSVFHGFYGRPVKLISAIKSLVRSFLPLLVTIIAAQMVAFLIFALLGLIMYLGTKGFELIVGEFSYNSPYFIGASLIGAVLLGLALVYVSVNWYLMNVIVVVESKWGFRPMIRSKGLVRGMRWVILSLIMFFGFLASVLLWISMVSRDGDSGSMNDGWNTWAFIMKTVLTCAALTLILLHSIAASTVLYMYCKALHGELAGEIANEFAAEYVSLPFDDKKVPHIVFYVQYGNEGNGTASACRLWVFAICSTLYDLYDI</sequence>
<proteinExistence type="predicted"/>
<reference evidence="2" key="1">
    <citation type="submission" date="2022-04" db="EMBL/GenBank/DDBJ databases">
        <title>Carnegiea gigantea Genome sequencing and assembly v2.</title>
        <authorList>
            <person name="Copetti D."/>
            <person name="Sanderson M.J."/>
            <person name="Burquez A."/>
            <person name="Wojciechowski M.F."/>
        </authorList>
    </citation>
    <scope>NUCLEOTIDE SEQUENCE</scope>
    <source>
        <strain evidence="2">SGP5-SGP5p</strain>
        <tissue evidence="2">Aerial part</tissue>
    </source>
</reference>
<protein>
    <submittedName>
        <fullName evidence="2">Uncharacterized protein</fullName>
    </submittedName>
</protein>
<feature type="transmembrane region" description="Helical" evidence="1">
    <location>
        <begin position="94"/>
        <end position="120"/>
    </location>
</feature>
<keyword evidence="1" id="KW-1133">Transmembrane helix</keyword>
<keyword evidence="1" id="KW-0472">Membrane</keyword>